<dbReference type="GO" id="GO:0005524">
    <property type="term" value="F:ATP binding"/>
    <property type="evidence" value="ECO:0007669"/>
    <property type="project" value="UniProtKB-KW"/>
</dbReference>
<dbReference type="InterPro" id="IPR045269">
    <property type="entry name" value="Atg1-like"/>
</dbReference>
<evidence type="ECO:0000256" key="7">
    <source>
        <dbReference type="SAM" id="Phobius"/>
    </source>
</evidence>
<dbReference type="AlphaFoldDB" id="A0A2W4R0X9"/>
<dbReference type="Gene3D" id="1.25.40.20">
    <property type="entry name" value="Ankyrin repeat-containing domain"/>
    <property type="match status" value="1"/>
</dbReference>
<evidence type="ECO:0000256" key="2">
    <source>
        <dbReference type="ARBA" id="ARBA00022741"/>
    </source>
</evidence>
<dbReference type="Gene3D" id="1.10.510.10">
    <property type="entry name" value="Transferase(Phosphotransferase) domain 1"/>
    <property type="match status" value="1"/>
</dbReference>
<dbReference type="GO" id="GO:0004674">
    <property type="term" value="F:protein serine/threonine kinase activity"/>
    <property type="evidence" value="ECO:0007669"/>
    <property type="project" value="InterPro"/>
</dbReference>
<dbReference type="PROSITE" id="PS50297">
    <property type="entry name" value="ANK_REP_REGION"/>
    <property type="match status" value="1"/>
</dbReference>
<dbReference type="PROSITE" id="PS50005">
    <property type="entry name" value="TPR"/>
    <property type="match status" value="1"/>
</dbReference>
<keyword evidence="5" id="KW-0040">ANK repeat</keyword>
<evidence type="ECO:0000256" key="1">
    <source>
        <dbReference type="ARBA" id="ARBA00022679"/>
    </source>
</evidence>
<dbReference type="InterPro" id="IPR011990">
    <property type="entry name" value="TPR-like_helical_dom_sf"/>
</dbReference>
<keyword evidence="4" id="KW-0067">ATP-binding</keyword>
<protein>
    <recommendedName>
        <fullName evidence="8">Protein kinase domain-containing protein</fullName>
    </recommendedName>
</protein>
<dbReference type="Pfam" id="PF00069">
    <property type="entry name" value="Pkinase"/>
    <property type="match status" value="1"/>
</dbReference>
<sequence length="826" mass="91953">MPPRPYANLCPGCFADKGRASVCPHCGYDESAPRGLLVLPHRTVLNNQYLIGCTLGKLGGFGITYLAWDTHLETPVAIKEYLPRELAGRDSNRLTVTAHSRDDNALFREGLELFLKEARTLAKFDHENIVRVRNVLEENGTAYLVMNFYEGTTLAAHLEQKGGRLPEKIALSILLPVLDGLREVHSKGFLHRDIKPQNIYLAKSGTPILLDFGSARMLMGGRARSMTVLMTPGYTPFEQYHRNGHQGPWTDIYACGATLYQMLTGTVPIEATERAEKDTLQPPERLVSGISPAVSNMVMRALAMNREARPSSVVEFMDALIQANRSPLPPPPIPFESIKTEENGNATATRNTLPEAQEETLSPYFKAALGKVSVSYYLKIFSNFNSNWLELLKPSWNSAGFIFNVFWLFNKRMFGLGVLFFLLPILMMIIFDSKIIGLLCWSTLALIIGCYGNAFYFHALSRRIFNIEKQFPSSRLHPLKLVRLATANEPSILIPFIYFLIALVAFYSQGQFHQWFLKKPEINATLAGKPSKQSHLHTSDDSLNENTETKLSYDAYLYKEKADQLLNNSDWPALLEHAKKWCNLDRANPEAWLAFGIANFELGQFSLAQPAFETYFRLKPEDNDNVLGYLVKTYLKLKKSAAAERSLLKLIALRSKFNRPRSTDDAFFYNELGNIYFASTEKLQGALQLYQQALEIEPDNETIKANVDVTLKALAQQSGAEPPISNVNAENVLPDGSLSAAAASGDIPAAQLLLAKGADINKGELGSYPLIQAAKHRQDGMVDYLLKSGADVNVEDSSGNNAITYSIVNGDKKTMDILTNAGAFHN</sequence>
<dbReference type="SMART" id="SM00028">
    <property type="entry name" value="TPR"/>
    <property type="match status" value="2"/>
</dbReference>
<comment type="caution">
    <text evidence="9">The sequence shown here is derived from an EMBL/GenBank/DDBJ whole genome shotgun (WGS) entry which is preliminary data.</text>
</comment>
<dbReference type="Pfam" id="PF12796">
    <property type="entry name" value="Ank_2"/>
    <property type="match status" value="1"/>
</dbReference>
<keyword evidence="2" id="KW-0547">Nucleotide-binding</keyword>
<evidence type="ECO:0000256" key="5">
    <source>
        <dbReference type="PROSITE-ProRule" id="PRU00023"/>
    </source>
</evidence>
<feature type="repeat" description="TPR" evidence="6">
    <location>
        <begin position="589"/>
        <end position="622"/>
    </location>
</feature>
<feature type="transmembrane region" description="Helical" evidence="7">
    <location>
        <begin position="438"/>
        <end position="459"/>
    </location>
</feature>
<keyword evidence="7" id="KW-0812">Transmembrane</keyword>
<proteinExistence type="predicted"/>
<dbReference type="Gene3D" id="1.25.40.10">
    <property type="entry name" value="Tetratricopeptide repeat domain"/>
    <property type="match status" value="2"/>
</dbReference>
<keyword evidence="1" id="KW-0808">Transferase</keyword>
<dbReference type="GO" id="GO:0005776">
    <property type="term" value="C:autophagosome"/>
    <property type="evidence" value="ECO:0007669"/>
    <property type="project" value="TreeGrafter"/>
</dbReference>
<dbReference type="InterPro" id="IPR011009">
    <property type="entry name" value="Kinase-like_dom_sf"/>
</dbReference>
<dbReference type="InterPro" id="IPR019734">
    <property type="entry name" value="TPR_rpt"/>
</dbReference>
<feature type="transmembrane region" description="Helical" evidence="7">
    <location>
        <begin position="492"/>
        <end position="510"/>
    </location>
</feature>
<dbReference type="SUPFAM" id="SSF48403">
    <property type="entry name" value="Ankyrin repeat"/>
    <property type="match status" value="1"/>
</dbReference>
<dbReference type="PANTHER" id="PTHR24348:SF22">
    <property type="entry name" value="NON-SPECIFIC SERINE_THREONINE PROTEIN KINASE"/>
    <property type="match status" value="1"/>
</dbReference>
<dbReference type="CDD" id="cd14014">
    <property type="entry name" value="STKc_PknB_like"/>
    <property type="match status" value="1"/>
</dbReference>
<evidence type="ECO:0000313" key="10">
    <source>
        <dbReference type="Proteomes" id="UP000249396"/>
    </source>
</evidence>
<feature type="repeat" description="ANK" evidence="5">
    <location>
        <begin position="765"/>
        <end position="797"/>
    </location>
</feature>
<keyword evidence="6" id="KW-0802">TPR repeat</keyword>
<evidence type="ECO:0000256" key="4">
    <source>
        <dbReference type="ARBA" id="ARBA00022840"/>
    </source>
</evidence>
<dbReference type="EMBL" id="QJPH01000327">
    <property type="protein sequence ID" value="PZN77945.1"/>
    <property type="molecule type" value="Genomic_DNA"/>
</dbReference>
<evidence type="ECO:0000259" key="8">
    <source>
        <dbReference type="PROSITE" id="PS50011"/>
    </source>
</evidence>
<dbReference type="PROSITE" id="PS00108">
    <property type="entry name" value="PROTEIN_KINASE_ST"/>
    <property type="match status" value="1"/>
</dbReference>
<keyword evidence="7" id="KW-0472">Membrane</keyword>
<accession>A0A2W4R0X9</accession>
<dbReference type="GO" id="GO:0016020">
    <property type="term" value="C:membrane"/>
    <property type="evidence" value="ECO:0007669"/>
    <property type="project" value="TreeGrafter"/>
</dbReference>
<keyword evidence="7" id="KW-1133">Transmembrane helix</keyword>
<dbReference type="Pfam" id="PF13181">
    <property type="entry name" value="TPR_8"/>
    <property type="match status" value="1"/>
</dbReference>
<dbReference type="SMART" id="SM00248">
    <property type="entry name" value="ANK"/>
    <property type="match status" value="3"/>
</dbReference>
<dbReference type="SUPFAM" id="SSF48452">
    <property type="entry name" value="TPR-like"/>
    <property type="match status" value="1"/>
</dbReference>
<dbReference type="SUPFAM" id="SSF56112">
    <property type="entry name" value="Protein kinase-like (PK-like)"/>
    <property type="match status" value="1"/>
</dbReference>
<dbReference type="PROSITE" id="PS50088">
    <property type="entry name" value="ANK_REPEAT"/>
    <property type="match status" value="1"/>
</dbReference>
<dbReference type="PROSITE" id="PS50011">
    <property type="entry name" value="PROTEIN_KINASE_DOM"/>
    <property type="match status" value="1"/>
</dbReference>
<reference evidence="9 10" key="1">
    <citation type="journal article" date="2018" name="Aquat. Microb. Ecol.">
        <title>Gammaproteobacterial methanotrophs dominate.</title>
        <authorList>
            <person name="Rissanen A.J."/>
            <person name="Saarenheimo J."/>
            <person name="Tiirola M."/>
            <person name="Peura S."/>
            <person name="Aalto S.L."/>
            <person name="Karvinen A."/>
            <person name="Nykanen H."/>
        </authorList>
    </citation>
    <scope>NUCLEOTIDE SEQUENCE [LARGE SCALE GENOMIC DNA]</scope>
    <source>
        <strain evidence="9">AMbin10</strain>
    </source>
</reference>
<dbReference type="InterPro" id="IPR000719">
    <property type="entry name" value="Prot_kinase_dom"/>
</dbReference>
<dbReference type="InterPro" id="IPR002110">
    <property type="entry name" value="Ankyrin_rpt"/>
</dbReference>
<dbReference type="Gene3D" id="3.30.200.20">
    <property type="entry name" value="Phosphorylase Kinase, domain 1"/>
    <property type="match status" value="1"/>
</dbReference>
<dbReference type="GO" id="GO:0005829">
    <property type="term" value="C:cytosol"/>
    <property type="evidence" value="ECO:0007669"/>
    <property type="project" value="TreeGrafter"/>
</dbReference>
<feature type="domain" description="Protein kinase" evidence="8">
    <location>
        <begin position="50"/>
        <end position="321"/>
    </location>
</feature>
<keyword evidence="3" id="KW-0418">Kinase</keyword>
<dbReference type="InterPro" id="IPR036770">
    <property type="entry name" value="Ankyrin_rpt-contain_sf"/>
</dbReference>
<dbReference type="PANTHER" id="PTHR24348">
    <property type="entry name" value="SERINE/THREONINE-PROTEIN KINASE UNC-51-RELATED"/>
    <property type="match status" value="1"/>
</dbReference>
<dbReference type="Proteomes" id="UP000249396">
    <property type="component" value="Unassembled WGS sequence"/>
</dbReference>
<dbReference type="SMART" id="SM00220">
    <property type="entry name" value="S_TKc"/>
    <property type="match status" value="1"/>
</dbReference>
<evidence type="ECO:0000313" key="9">
    <source>
        <dbReference type="EMBL" id="PZN77945.1"/>
    </source>
</evidence>
<name>A0A2W4R0X9_9GAMM</name>
<dbReference type="InterPro" id="IPR008271">
    <property type="entry name" value="Ser/Thr_kinase_AS"/>
</dbReference>
<organism evidence="9 10">
    <name type="scientific">Candidatus Methylumidiphilus alinenensis</name>
    <dbReference type="NCBI Taxonomy" id="2202197"/>
    <lineage>
        <taxon>Bacteria</taxon>
        <taxon>Pseudomonadati</taxon>
        <taxon>Pseudomonadota</taxon>
        <taxon>Gammaproteobacteria</taxon>
        <taxon>Methylococcales</taxon>
        <taxon>Candidatus Methylumidiphilus</taxon>
    </lineage>
</organism>
<feature type="transmembrane region" description="Helical" evidence="7">
    <location>
        <begin position="413"/>
        <end position="431"/>
    </location>
</feature>
<dbReference type="GO" id="GO:0000407">
    <property type="term" value="C:phagophore assembly site"/>
    <property type="evidence" value="ECO:0007669"/>
    <property type="project" value="TreeGrafter"/>
</dbReference>
<evidence type="ECO:0000256" key="6">
    <source>
        <dbReference type="PROSITE-ProRule" id="PRU00339"/>
    </source>
</evidence>
<evidence type="ECO:0000256" key="3">
    <source>
        <dbReference type="ARBA" id="ARBA00022777"/>
    </source>
</evidence>
<gene>
    <name evidence="9" type="ORF">DM484_13735</name>
</gene>